<keyword evidence="9" id="KW-0675">Receptor</keyword>
<proteinExistence type="inferred from homology"/>
<dbReference type="InterPro" id="IPR002159">
    <property type="entry name" value="CD36_fam"/>
</dbReference>
<evidence type="ECO:0000256" key="5">
    <source>
        <dbReference type="ARBA" id="ARBA00022692"/>
    </source>
</evidence>
<evidence type="ECO:0000256" key="2">
    <source>
        <dbReference type="ARBA" id="ARBA00004651"/>
    </source>
</evidence>
<dbReference type="EMBL" id="MNPL01021607">
    <property type="protein sequence ID" value="OQR69288.1"/>
    <property type="molecule type" value="Genomic_DNA"/>
</dbReference>
<organism evidence="14 15">
    <name type="scientific">Tropilaelaps mercedesae</name>
    <dbReference type="NCBI Taxonomy" id="418985"/>
    <lineage>
        <taxon>Eukaryota</taxon>
        <taxon>Metazoa</taxon>
        <taxon>Ecdysozoa</taxon>
        <taxon>Arthropoda</taxon>
        <taxon>Chelicerata</taxon>
        <taxon>Arachnida</taxon>
        <taxon>Acari</taxon>
        <taxon>Parasitiformes</taxon>
        <taxon>Mesostigmata</taxon>
        <taxon>Gamasina</taxon>
        <taxon>Dermanyssoidea</taxon>
        <taxon>Laelapidae</taxon>
        <taxon>Tropilaelaps</taxon>
    </lineage>
</organism>
<comment type="subcellular location">
    <subcellularLocation>
        <location evidence="2">Cell membrane</location>
        <topology evidence="2">Multi-pass membrane protein</topology>
    </subcellularLocation>
    <subcellularLocation>
        <location evidence="1">Membrane</location>
        <location evidence="1">Caveola</location>
        <topology evidence="1">Multi-pass membrane protein</topology>
    </subcellularLocation>
</comment>
<evidence type="ECO:0000256" key="12">
    <source>
        <dbReference type="ARBA" id="ARBA00042244"/>
    </source>
</evidence>
<keyword evidence="5 13" id="KW-0812">Transmembrane</keyword>
<evidence type="ECO:0000256" key="3">
    <source>
        <dbReference type="ARBA" id="ARBA00010532"/>
    </source>
</evidence>
<evidence type="ECO:0000256" key="1">
    <source>
        <dbReference type="ARBA" id="ARBA00004189"/>
    </source>
</evidence>
<name>A0A1V9X7A6_9ACAR</name>
<evidence type="ECO:0000256" key="11">
    <source>
        <dbReference type="ARBA" id="ARBA00040821"/>
    </source>
</evidence>
<feature type="non-terminal residue" evidence="14">
    <location>
        <position position="1"/>
    </location>
</feature>
<evidence type="ECO:0000256" key="10">
    <source>
        <dbReference type="ARBA" id="ARBA00023180"/>
    </source>
</evidence>
<evidence type="ECO:0000256" key="4">
    <source>
        <dbReference type="ARBA" id="ARBA00022475"/>
    </source>
</evidence>
<dbReference type="GO" id="GO:0005737">
    <property type="term" value="C:cytoplasm"/>
    <property type="evidence" value="ECO:0007669"/>
    <property type="project" value="TreeGrafter"/>
</dbReference>
<evidence type="ECO:0000256" key="8">
    <source>
        <dbReference type="ARBA" id="ARBA00023157"/>
    </source>
</evidence>
<evidence type="ECO:0000256" key="13">
    <source>
        <dbReference type="SAM" id="Phobius"/>
    </source>
</evidence>
<dbReference type="PANTHER" id="PTHR11923:SF110">
    <property type="entry name" value="SCAVENGER RECEPTOR CLASS B MEMBER 1"/>
    <property type="match status" value="1"/>
</dbReference>
<dbReference type="PANTHER" id="PTHR11923">
    <property type="entry name" value="SCAVENGER RECEPTOR CLASS B TYPE-1 SR-B1"/>
    <property type="match status" value="1"/>
</dbReference>
<reference evidence="14 15" key="1">
    <citation type="journal article" date="2017" name="Gigascience">
        <title>Draft genome of the honey bee ectoparasitic mite, Tropilaelaps mercedesae, is shaped by the parasitic life history.</title>
        <authorList>
            <person name="Dong X."/>
            <person name="Armstrong S.D."/>
            <person name="Xia D."/>
            <person name="Makepeace B.L."/>
            <person name="Darby A.C."/>
            <person name="Kadowaki T."/>
        </authorList>
    </citation>
    <scope>NUCLEOTIDE SEQUENCE [LARGE SCALE GENOMIC DNA]</scope>
    <source>
        <strain evidence="14">Wuxi-XJTLU</strain>
    </source>
</reference>
<keyword evidence="7 13" id="KW-0472">Membrane</keyword>
<protein>
    <recommendedName>
        <fullName evidence="11">Scavenger receptor class B member 1</fullName>
    </recommendedName>
    <alternativeName>
        <fullName evidence="12">SR-BI</fullName>
    </alternativeName>
</protein>
<comment type="caution">
    <text evidence="14">The sequence shown here is derived from an EMBL/GenBank/DDBJ whole genome shotgun (WGS) entry which is preliminary data.</text>
</comment>
<dbReference type="InParanoid" id="A0A1V9X7A6"/>
<feature type="transmembrane region" description="Helical" evidence="13">
    <location>
        <begin position="413"/>
        <end position="439"/>
    </location>
</feature>
<keyword evidence="10" id="KW-0325">Glycoprotein</keyword>
<sequence length="464" mass="53472">LRVDIFQNLVIDPSNEVYQSWQKNPVPIHVKMYLFNYTNPKEVIQGAKPKLKQLGPFVYREHREKVNITFNGNGTVSYRQVLSYEYLQEYSVGSLDDKIYTLNVPMIGAAYKNRKSPPGEEEPMANAMEDIFKGMNQSLLVHRAVRELLFEGYEDQMLLLAKQFSWSPTTRFGYQFGRNNSNDGLYTIFTGADEMANYGTVEHWEGRERVKGFRKSCSFVNGTTGEMWPPYTVTAEQPLVFFVSALCRSLRLDFLRNETVKRIQVLRFHLSERLFDYTIEENQCYCSKKKGKDLECFPNGVLDINKCQPEAPLVVSLPHLLYTSPAISEAVEGLSPNADLHEFFMDVEPTMGIPLRVSARLQMNVIIDSFKYFKQFEVFKKRAFLPTFWLETTATINDDLAFKIRLVTQDLEGYVICASFFWVVLGLIVIIVTLGYVIAHTRKSRLEQPSLRSYTNVTMVPANR</sequence>
<keyword evidence="8" id="KW-1015">Disulfide bond</keyword>
<dbReference type="Proteomes" id="UP000192247">
    <property type="component" value="Unassembled WGS sequence"/>
</dbReference>
<dbReference type="GO" id="GO:0005044">
    <property type="term" value="F:scavenger receptor activity"/>
    <property type="evidence" value="ECO:0007669"/>
    <property type="project" value="TreeGrafter"/>
</dbReference>
<keyword evidence="4" id="KW-1003">Cell membrane</keyword>
<evidence type="ECO:0000256" key="9">
    <source>
        <dbReference type="ARBA" id="ARBA00023170"/>
    </source>
</evidence>
<dbReference type="Pfam" id="PF01130">
    <property type="entry name" value="CD36"/>
    <property type="match status" value="1"/>
</dbReference>
<dbReference type="AlphaFoldDB" id="A0A1V9X7A6"/>
<accession>A0A1V9X7A6</accession>
<keyword evidence="15" id="KW-1185">Reference proteome</keyword>
<evidence type="ECO:0000313" key="15">
    <source>
        <dbReference type="Proteomes" id="UP000192247"/>
    </source>
</evidence>
<dbReference type="GO" id="GO:0005901">
    <property type="term" value="C:caveola"/>
    <property type="evidence" value="ECO:0007669"/>
    <property type="project" value="UniProtKB-SubCell"/>
</dbReference>
<comment type="similarity">
    <text evidence="3">Belongs to the CD36 family.</text>
</comment>
<gene>
    <name evidence="14" type="ORF">BIW11_12354</name>
</gene>
<dbReference type="PRINTS" id="PR01609">
    <property type="entry name" value="CD36FAMILY"/>
</dbReference>
<evidence type="ECO:0000256" key="6">
    <source>
        <dbReference type="ARBA" id="ARBA00022989"/>
    </source>
</evidence>
<dbReference type="STRING" id="418985.A0A1V9X7A6"/>
<evidence type="ECO:0000256" key="7">
    <source>
        <dbReference type="ARBA" id="ARBA00023136"/>
    </source>
</evidence>
<keyword evidence="6 13" id="KW-1133">Transmembrane helix</keyword>
<dbReference type="OrthoDB" id="514335at2759"/>
<evidence type="ECO:0000313" key="14">
    <source>
        <dbReference type="EMBL" id="OQR69288.1"/>
    </source>
</evidence>